<dbReference type="InterPro" id="IPR012337">
    <property type="entry name" value="RNaseH-like_sf"/>
</dbReference>
<dbReference type="GeneTree" id="ENSGT00950000182812"/>
<dbReference type="OMA" id="HMELCEL"/>
<dbReference type="GO" id="GO:0046983">
    <property type="term" value="F:protein dimerization activity"/>
    <property type="evidence" value="ECO:0007669"/>
    <property type="project" value="InterPro"/>
</dbReference>
<dbReference type="InterPro" id="IPR008906">
    <property type="entry name" value="HATC_C_dom"/>
</dbReference>
<dbReference type="Ensembl" id="ENSLACT00000001825.1">
    <property type="protein sequence ID" value="ENSLACP00000001812.1"/>
    <property type="gene ID" value="ENSLACG00000001617.1"/>
</dbReference>
<dbReference type="AlphaFoldDB" id="H2ZWP1"/>
<reference evidence="3" key="1">
    <citation type="submission" date="2011-08" db="EMBL/GenBank/DDBJ databases">
        <title>The draft genome of Latimeria chalumnae.</title>
        <authorList>
            <person name="Di Palma F."/>
            <person name="Alfoldi J."/>
            <person name="Johnson J."/>
            <person name="Berlin A."/>
            <person name="Gnerre S."/>
            <person name="Jaffe D."/>
            <person name="MacCallum I."/>
            <person name="Young S."/>
            <person name="Walker B.J."/>
            <person name="Lander E."/>
            <person name="Lindblad-Toh K."/>
        </authorList>
    </citation>
    <scope>NUCLEOTIDE SEQUENCE [LARGE SCALE GENOMIC DNA]</scope>
    <source>
        <strain evidence="3">Wild caught</strain>
    </source>
</reference>
<dbReference type="HOGENOM" id="CLU_021316_5_1_1"/>
<evidence type="ECO:0000313" key="2">
    <source>
        <dbReference type="Ensembl" id="ENSLACP00000001812.1"/>
    </source>
</evidence>
<reference evidence="2" key="3">
    <citation type="submission" date="2025-09" db="UniProtKB">
        <authorList>
            <consortium name="Ensembl"/>
        </authorList>
    </citation>
    <scope>IDENTIFICATION</scope>
</reference>
<proteinExistence type="predicted"/>
<feature type="domain" description="HAT C-terminal dimerisation" evidence="1">
    <location>
        <begin position="439"/>
        <end position="500"/>
    </location>
</feature>
<accession>H2ZWP1</accession>
<dbReference type="SUPFAM" id="SSF53098">
    <property type="entry name" value="Ribonuclease H-like"/>
    <property type="match status" value="1"/>
</dbReference>
<keyword evidence="3" id="KW-1185">Reference proteome</keyword>
<dbReference type="EMBL" id="AFYH01249174">
    <property type="status" value="NOT_ANNOTATED_CDS"/>
    <property type="molecule type" value="Genomic_DNA"/>
</dbReference>
<dbReference type="EMBL" id="AFYH01249175">
    <property type="status" value="NOT_ANNOTATED_CDS"/>
    <property type="molecule type" value="Genomic_DNA"/>
</dbReference>
<evidence type="ECO:0000313" key="3">
    <source>
        <dbReference type="Proteomes" id="UP000008672"/>
    </source>
</evidence>
<dbReference type="PANTHER" id="PTHR45913:SF20">
    <property type="entry name" value="GENERAL TRANSCRIPTION FACTOR II-I REPEAT DOMAIN-CONTAINING PROTEIN 2"/>
    <property type="match status" value="1"/>
</dbReference>
<dbReference type="eggNOG" id="ENOG502RAYT">
    <property type="taxonomic scope" value="Eukaryota"/>
</dbReference>
<organism evidence="2 3">
    <name type="scientific">Latimeria chalumnae</name>
    <name type="common">Coelacanth</name>
    <dbReference type="NCBI Taxonomy" id="7897"/>
    <lineage>
        <taxon>Eukaryota</taxon>
        <taxon>Metazoa</taxon>
        <taxon>Chordata</taxon>
        <taxon>Craniata</taxon>
        <taxon>Vertebrata</taxon>
        <taxon>Euteleostomi</taxon>
        <taxon>Coelacanthiformes</taxon>
        <taxon>Coelacanthidae</taxon>
        <taxon>Latimeria</taxon>
    </lineage>
</organism>
<reference evidence="2" key="2">
    <citation type="submission" date="2025-08" db="UniProtKB">
        <authorList>
            <consortium name="Ensembl"/>
        </authorList>
    </citation>
    <scope>IDENTIFICATION</scope>
</reference>
<protein>
    <recommendedName>
        <fullName evidence="1">HAT C-terminal dimerisation domain-containing protein</fullName>
    </recommendedName>
</protein>
<sequence>MAKPIAKKHKVDCENRVFQECWESDYLFIENNGKPVCLQVLCVPKEFNLSRHYKALHEEKFKKYCGESRVAIISEYKKKLKNQTGLFTKWSKVQSSSIATSYAMALELAKSKKPFSDGTIVKKMNFETVSLSHQTVARRIANMDDHVSTKLYDVVQKCRYFSLSLDESTDHSDVSQLLIFIRTIQDDFSIHEELLKLASLHGTTKGVDFFDAVQKCVNEYGGFGKSSCIVTDGAKAMVGSEVGLSGLLKKKWFHCISHQESLCGKSVKLAHAMKVVVKVTNFIRDRNWSLSHHKFQAFLEEIDAAYGDLLLHSEIHWLSTGKCLVRFFGLRREIPLFLRDEVKTDTIALEEELQNPGFLCELAFSCEELAEELQHFEGANFSIFSSNTEYIFEDFNNRFRDFETMKEDFSLFNNPLGVAIEHQPATFQLELCDLQADSFLNTNFFKILSEERFPKFKDFAFKITSMFGSTYICESTFSTMKYITLRYRSSLTDESLSHLLQLATTETRPELKAWSMCYKRYRKQH</sequence>
<dbReference type="PANTHER" id="PTHR45913">
    <property type="entry name" value="EPM2A-INTERACTING PROTEIN 1"/>
    <property type="match status" value="1"/>
</dbReference>
<dbReference type="EMBL" id="AFYH01249176">
    <property type="status" value="NOT_ANNOTATED_CDS"/>
    <property type="molecule type" value="Genomic_DNA"/>
</dbReference>
<name>H2ZWP1_LATCH</name>
<dbReference type="Proteomes" id="UP000008672">
    <property type="component" value="Unassembled WGS sequence"/>
</dbReference>
<dbReference type="Pfam" id="PF05699">
    <property type="entry name" value="Dimer_Tnp_hAT"/>
    <property type="match status" value="1"/>
</dbReference>
<evidence type="ECO:0000259" key="1">
    <source>
        <dbReference type="Pfam" id="PF05699"/>
    </source>
</evidence>
<dbReference type="InParanoid" id="H2ZWP1"/>